<dbReference type="PROSITE" id="PS50889">
    <property type="entry name" value="S4"/>
    <property type="match status" value="1"/>
</dbReference>
<accession>A0A0G4K6C9</accession>
<evidence type="ECO:0000259" key="6">
    <source>
        <dbReference type="SMART" id="SM00363"/>
    </source>
</evidence>
<dbReference type="InterPro" id="IPR050188">
    <property type="entry name" value="RluA_PseudoU_synthase"/>
</dbReference>
<dbReference type="SUPFAM" id="SSF55174">
    <property type="entry name" value="Alpha-L RNA-binding motif"/>
    <property type="match status" value="1"/>
</dbReference>
<name>A0A0G4K6C9_9SPIR</name>
<sequence length="345" mass="40158">MRKKKNKLHENIEELYKKSVIRKCRIEEDVEENTRLDKYMGDRFSYYSRNKWQDLIGQGLVLLNNSKVKYTRAVKKGDEIAYHIIGMKEPEVDKNVTIVYDDGDLIIANKPANLPVIPSGKYYHNTLHTIVKNMLNSNINMLNRIDRETSGCVVLSRSSKSASNFCAMLAGRKVNGKQYKRNSIKKTYIAIIENAKDIEDKFTVEGYMLESGHKYYRRFQMLHKENIEGSKYSKTSFKTIKRIGDYAVVMARLYTGRMHQIRVHLYSKGFFMVGDKIYGKYGPKVFDDFIEKGIIPEGFFNRQALHAYSLKFNHPITDEIIKVKAPLPKDLKELIKKIKNNVKNK</sequence>
<dbReference type="Gene3D" id="3.10.290.10">
    <property type="entry name" value="RNA-binding S4 domain"/>
    <property type="match status" value="1"/>
</dbReference>
<dbReference type="NCBIfam" id="TIGR00005">
    <property type="entry name" value="rluA_subfam"/>
    <property type="match status" value="1"/>
</dbReference>
<keyword evidence="4" id="KW-0694">RNA-binding</keyword>
<evidence type="ECO:0000256" key="2">
    <source>
        <dbReference type="ARBA" id="ARBA00023235"/>
    </source>
</evidence>
<dbReference type="InterPro" id="IPR006225">
    <property type="entry name" value="PsdUridine_synth_RluC/D"/>
</dbReference>
<evidence type="ECO:0000256" key="3">
    <source>
        <dbReference type="PIRSR" id="PIRSR606225-1"/>
    </source>
</evidence>
<dbReference type="InterPro" id="IPR006224">
    <property type="entry name" value="PsdUridine_synth_RluA-like_CS"/>
</dbReference>
<dbReference type="EMBL" id="CVLB01000001">
    <property type="protein sequence ID" value="CRF32933.1"/>
    <property type="molecule type" value="Genomic_DNA"/>
</dbReference>
<dbReference type="InterPro" id="IPR036986">
    <property type="entry name" value="S4_RNA-bd_sf"/>
</dbReference>
<dbReference type="CDD" id="cd02869">
    <property type="entry name" value="PseudoU_synth_RluA_like"/>
    <property type="match status" value="1"/>
</dbReference>
<dbReference type="Gene3D" id="3.30.2350.10">
    <property type="entry name" value="Pseudouridine synthase"/>
    <property type="match status" value="1"/>
</dbReference>
<proteinExistence type="inferred from homology"/>
<dbReference type="PROSITE" id="PS01129">
    <property type="entry name" value="PSI_RLU"/>
    <property type="match status" value="1"/>
</dbReference>
<dbReference type="GO" id="GO:0000455">
    <property type="term" value="P:enzyme-directed rRNA pseudouridine synthesis"/>
    <property type="evidence" value="ECO:0007669"/>
    <property type="project" value="UniProtKB-ARBA"/>
</dbReference>
<dbReference type="PANTHER" id="PTHR21600:SF44">
    <property type="entry name" value="RIBOSOMAL LARGE SUBUNIT PSEUDOURIDINE SYNTHASE D"/>
    <property type="match status" value="1"/>
</dbReference>
<keyword evidence="2 5" id="KW-0413">Isomerase</keyword>
<gene>
    <name evidence="7" type="ORF">BRSU_1119</name>
</gene>
<comment type="catalytic activity">
    <reaction evidence="5">
        <text>a uridine in RNA = a pseudouridine in RNA</text>
        <dbReference type="Rhea" id="RHEA:48348"/>
        <dbReference type="Rhea" id="RHEA-COMP:12068"/>
        <dbReference type="Rhea" id="RHEA-COMP:12069"/>
        <dbReference type="ChEBI" id="CHEBI:65314"/>
        <dbReference type="ChEBI" id="CHEBI:65315"/>
    </reaction>
</comment>
<evidence type="ECO:0000313" key="8">
    <source>
        <dbReference type="Proteomes" id="UP000043763"/>
    </source>
</evidence>
<dbReference type="InterPro" id="IPR006145">
    <property type="entry name" value="PsdUridine_synth_RsuA/RluA"/>
</dbReference>
<dbReference type="InterPro" id="IPR020103">
    <property type="entry name" value="PsdUridine_synth_cat_dom_sf"/>
</dbReference>
<dbReference type="SMART" id="SM00363">
    <property type="entry name" value="S4"/>
    <property type="match status" value="1"/>
</dbReference>
<dbReference type="GO" id="GO:0120159">
    <property type="term" value="F:rRNA pseudouridine synthase activity"/>
    <property type="evidence" value="ECO:0007669"/>
    <property type="project" value="UniProtKB-ARBA"/>
</dbReference>
<keyword evidence="8" id="KW-1185">Reference proteome</keyword>
<dbReference type="PANTHER" id="PTHR21600">
    <property type="entry name" value="MITOCHONDRIAL RNA PSEUDOURIDINE SYNTHASE"/>
    <property type="match status" value="1"/>
</dbReference>
<feature type="active site" evidence="3">
    <location>
        <position position="146"/>
    </location>
</feature>
<organism evidence="7 8">
    <name type="scientific">Brachyspira suanatina</name>
    <dbReference type="NCBI Taxonomy" id="381802"/>
    <lineage>
        <taxon>Bacteria</taxon>
        <taxon>Pseudomonadati</taxon>
        <taxon>Spirochaetota</taxon>
        <taxon>Spirochaetia</taxon>
        <taxon>Brachyspirales</taxon>
        <taxon>Brachyspiraceae</taxon>
        <taxon>Brachyspira</taxon>
    </lineage>
</organism>
<dbReference type="OrthoDB" id="305739at2"/>
<dbReference type="RefSeq" id="WP_048594283.1">
    <property type="nucleotide sequence ID" value="NZ_CVLB01000001.1"/>
</dbReference>
<comment type="function">
    <text evidence="5">Responsible for synthesis of pseudouridine from uracil.</text>
</comment>
<feature type="domain" description="RNA-binding S4" evidence="6">
    <location>
        <begin position="34"/>
        <end position="97"/>
    </location>
</feature>
<dbReference type="Pfam" id="PF01479">
    <property type="entry name" value="S4"/>
    <property type="match status" value="1"/>
</dbReference>
<evidence type="ECO:0000313" key="7">
    <source>
        <dbReference type="EMBL" id="CRF32933.1"/>
    </source>
</evidence>
<dbReference type="CDD" id="cd00165">
    <property type="entry name" value="S4"/>
    <property type="match status" value="1"/>
</dbReference>
<dbReference type="InterPro" id="IPR002942">
    <property type="entry name" value="S4_RNA-bd"/>
</dbReference>
<evidence type="ECO:0000256" key="4">
    <source>
        <dbReference type="PROSITE-ProRule" id="PRU00182"/>
    </source>
</evidence>
<dbReference type="AlphaFoldDB" id="A0A0G4K6C9"/>
<dbReference type="GO" id="GO:0003723">
    <property type="term" value="F:RNA binding"/>
    <property type="evidence" value="ECO:0007669"/>
    <property type="project" value="UniProtKB-KW"/>
</dbReference>
<dbReference type="Pfam" id="PF00849">
    <property type="entry name" value="PseudoU_synth_2"/>
    <property type="match status" value="1"/>
</dbReference>
<dbReference type="Proteomes" id="UP000043763">
    <property type="component" value="Unassembled WGS sequence"/>
</dbReference>
<dbReference type="EC" id="5.4.99.-" evidence="5"/>
<dbReference type="SUPFAM" id="SSF55120">
    <property type="entry name" value="Pseudouridine synthase"/>
    <property type="match status" value="1"/>
</dbReference>
<reference evidence="8" key="1">
    <citation type="submission" date="2015-04" db="EMBL/GenBank/DDBJ databases">
        <authorList>
            <person name="Mushtaq Mamoona"/>
        </authorList>
    </citation>
    <scope>NUCLEOTIDE SEQUENCE [LARGE SCALE GENOMIC DNA]</scope>
    <source>
        <strain evidence="8">AN4859/03</strain>
    </source>
</reference>
<evidence type="ECO:0000256" key="5">
    <source>
        <dbReference type="RuleBase" id="RU362028"/>
    </source>
</evidence>
<comment type="similarity">
    <text evidence="1 5">Belongs to the pseudouridine synthase RluA family.</text>
</comment>
<evidence type="ECO:0000256" key="1">
    <source>
        <dbReference type="ARBA" id="ARBA00010876"/>
    </source>
</evidence>
<protein>
    <recommendedName>
        <fullName evidence="5">Pseudouridine synthase</fullName>
        <ecNumber evidence="5">5.4.99.-</ecNumber>
    </recommendedName>
</protein>